<gene>
    <name evidence="2" type="ORF">ACTOB_007670</name>
</gene>
<evidence type="ECO:0000313" key="3">
    <source>
        <dbReference type="Proteomes" id="UP001240150"/>
    </source>
</evidence>
<dbReference type="Proteomes" id="UP001240150">
    <property type="component" value="Chromosome"/>
</dbReference>
<feature type="region of interest" description="Disordered" evidence="1">
    <location>
        <begin position="1"/>
        <end position="39"/>
    </location>
</feature>
<name>A0ABY8WEQ9_9ACTN</name>
<sequence length="683" mass="74454">MTAPDDWPTEPPDPDAGPEPADPGPEPSVHAGRDVDQSVNRTWVHGDQYTAESMTINHSVVTQQVTSIMRRRHTSAPTLAEQVRHYVPPPGLDECVSRLATGRSLVLLCPGGVPRSGQRAAAAYLIHRLDRFRAAAEHLSFQEPLLDRDDEAADALRDAKDVGLYLNVADLDDGPDAVDRLRQFGVLEDGLPETGAYAVLAVSDRLAEEAEKYFPGRLHRLRRPSAEAVFRSWAAELPAPLLDALTSHPWIRENLRGKWPPDAADLAKFAVRAYRAGVREPAGLVRQVEGASTNWRDQARNDLQRYGSAPQRALLLAAAMVEGAEPATVVAARDLLLDVAGRTAELPNALERTDVVTELQALRETTFDTGTREFARSGYGTSVLHLAWRDYPGLRDVLLRWLGRLPSVLGADPAGIGELTSRIVALSAEERSDQIAWRVTREWATDRRLGTTGSVAAILLLRDACLHPRIGADSRRRVYQHAYWTRSPAAFRVVLAEAVGAFDRSHQTTAMTRLKHLARSPEDEVRAAVTRAATRLARDTGMSLDQLLSYLTGWLSAAEARRCEVAAAVATQVLAGPDGDTRIRPAAGSLRFWRAALGTLSPATSAALIRGWLRSAGPRGPDRVIAIGMLLDAAGNDVRRLGQLLYAARSGPGADEEMDDLYRHVRLQLGKTLAPPSRTGSEA</sequence>
<evidence type="ECO:0008006" key="4">
    <source>
        <dbReference type="Google" id="ProtNLM"/>
    </source>
</evidence>
<feature type="compositionally biased region" description="Pro residues" evidence="1">
    <location>
        <begin position="9"/>
        <end position="26"/>
    </location>
</feature>
<dbReference type="RefSeq" id="WP_284916869.1">
    <property type="nucleotide sequence ID" value="NZ_CP126980.1"/>
</dbReference>
<proteinExistence type="predicted"/>
<reference evidence="2 3" key="1">
    <citation type="submission" date="2023-06" db="EMBL/GenBank/DDBJ databases">
        <authorList>
            <person name="Yushchuk O."/>
            <person name="Binda E."/>
            <person name="Ruckert-Reed C."/>
            <person name="Fedorenko V."/>
            <person name="Kalinowski J."/>
            <person name="Marinelli F."/>
        </authorList>
    </citation>
    <scope>NUCLEOTIDE SEQUENCE [LARGE SCALE GENOMIC DNA]</scope>
    <source>
        <strain evidence="2 3">NRRL 3884</strain>
    </source>
</reference>
<protein>
    <recommendedName>
        <fullName evidence="4">LigA protein</fullName>
    </recommendedName>
</protein>
<accession>A0ABY8WEQ9</accession>
<evidence type="ECO:0000256" key="1">
    <source>
        <dbReference type="SAM" id="MobiDB-lite"/>
    </source>
</evidence>
<keyword evidence="3" id="KW-1185">Reference proteome</keyword>
<organism evidence="2 3">
    <name type="scientific">Actinoplanes oblitus</name>
    <dbReference type="NCBI Taxonomy" id="3040509"/>
    <lineage>
        <taxon>Bacteria</taxon>
        <taxon>Bacillati</taxon>
        <taxon>Actinomycetota</taxon>
        <taxon>Actinomycetes</taxon>
        <taxon>Micromonosporales</taxon>
        <taxon>Micromonosporaceae</taxon>
        <taxon>Actinoplanes</taxon>
    </lineage>
</organism>
<evidence type="ECO:0000313" key="2">
    <source>
        <dbReference type="EMBL" id="WIM95553.1"/>
    </source>
</evidence>
<dbReference type="EMBL" id="CP126980">
    <property type="protein sequence ID" value="WIM95553.1"/>
    <property type="molecule type" value="Genomic_DNA"/>
</dbReference>